<dbReference type="Gene3D" id="2.40.128.520">
    <property type="match status" value="1"/>
</dbReference>
<dbReference type="Proteomes" id="UP001595722">
    <property type="component" value="Unassembled WGS sequence"/>
</dbReference>
<sequence length="188" mass="20198">MKKVLTMAALGLMSFSSVADIAEGRWVTIDDEDGSQASVVEIKVSQDGELKGTIVKLLREKDQGKSCEECPDEFHNQPIEGLTFMWGLEREGEGEWRSGRILDPKSGSIYKSKLDVAEDGQSLEVRGYIGVSWIGRSQEWLRYDEPVSAAVESLPADAADSDTAAAVEAVSEAAAAQAESASKAVAAE</sequence>
<dbReference type="PANTHER" id="PTHR36919">
    <property type="entry name" value="BLR1215 PROTEIN"/>
    <property type="match status" value="1"/>
</dbReference>
<keyword evidence="4" id="KW-1185">Reference proteome</keyword>
<protein>
    <submittedName>
        <fullName evidence="3">DUF2147 domain-containing protein</fullName>
    </submittedName>
</protein>
<organism evidence="3 4">
    <name type="scientific">Bacterioplanoides pacificum</name>
    <dbReference type="NCBI Taxonomy" id="1171596"/>
    <lineage>
        <taxon>Bacteria</taxon>
        <taxon>Pseudomonadati</taxon>
        <taxon>Pseudomonadota</taxon>
        <taxon>Gammaproteobacteria</taxon>
        <taxon>Oceanospirillales</taxon>
        <taxon>Oceanospirillaceae</taxon>
        <taxon>Bacterioplanoides</taxon>
    </lineage>
</organism>
<dbReference type="EMBL" id="JBHRYB010000013">
    <property type="protein sequence ID" value="MFC3680996.1"/>
    <property type="molecule type" value="Genomic_DNA"/>
</dbReference>
<name>A0ABV7VTW4_9GAMM</name>
<dbReference type="PANTHER" id="PTHR36919:SF3">
    <property type="entry name" value="BLL5882 PROTEIN"/>
    <property type="match status" value="1"/>
</dbReference>
<evidence type="ECO:0000313" key="4">
    <source>
        <dbReference type="Proteomes" id="UP001595722"/>
    </source>
</evidence>
<evidence type="ECO:0000256" key="1">
    <source>
        <dbReference type="SAM" id="SignalP"/>
    </source>
</evidence>
<dbReference type="RefSeq" id="WP_376867125.1">
    <property type="nucleotide sequence ID" value="NZ_JBHRYB010000013.1"/>
</dbReference>
<proteinExistence type="predicted"/>
<feature type="domain" description="DUF2147" evidence="2">
    <location>
        <begin position="24"/>
        <end position="142"/>
    </location>
</feature>
<keyword evidence="1" id="KW-0732">Signal</keyword>
<dbReference type="InterPro" id="IPR019223">
    <property type="entry name" value="DUF2147"/>
</dbReference>
<evidence type="ECO:0000259" key="2">
    <source>
        <dbReference type="Pfam" id="PF09917"/>
    </source>
</evidence>
<gene>
    <name evidence="3" type="ORF">ACFOMG_12890</name>
</gene>
<dbReference type="Pfam" id="PF09917">
    <property type="entry name" value="DUF2147"/>
    <property type="match status" value="1"/>
</dbReference>
<accession>A0ABV7VTW4</accession>
<feature type="chain" id="PRO_5047499730" evidence="1">
    <location>
        <begin position="20"/>
        <end position="188"/>
    </location>
</feature>
<comment type="caution">
    <text evidence="3">The sequence shown here is derived from an EMBL/GenBank/DDBJ whole genome shotgun (WGS) entry which is preliminary data.</text>
</comment>
<evidence type="ECO:0000313" key="3">
    <source>
        <dbReference type="EMBL" id="MFC3680996.1"/>
    </source>
</evidence>
<reference evidence="4" key="1">
    <citation type="journal article" date="2019" name="Int. J. Syst. Evol. Microbiol.">
        <title>The Global Catalogue of Microorganisms (GCM) 10K type strain sequencing project: providing services to taxonomists for standard genome sequencing and annotation.</title>
        <authorList>
            <consortium name="The Broad Institute Genomics Platform"/>
            <consortium name="The Broad Institute Genome Sequencing Center for Infectious Disease"/>
            <person name="Wu L."/>
            <person name="Ma J."/>
        </authorList>
    </citation>
    <scope>NUCLEOTIDE SEQUENCE [LARGE SCALE GENOMIC DNA]</scope>
    <source>
        <strain evidence="4">KCTC 42424</strain>
    </source>
</reference>
<feature type="signal peptide" evidence="1">
    <location>
        <begin position="1"/>
        <end position="19"/>
    </location>
</feature>